<proteinExistence type="inferred from homology"/>
<dbReference type="Proteomes" id="UP000816034">
    <property type="component" value="Unassembled WGS sequence"/>
</dbReference>
<dbReference type="SUPFAM" id="SSF49785">
    <property type="entry name" value="Galactose-binding domain-like"/>
    <property type="match status" value="1"/>
</dbReference>
<gene>
    <name evidence="3" type="ORF">C9374_005434</name>
</gene>
<dbReference type="AlphaFoldDB" id="A0AA88KII0"/>
<evidence type="ECO:0000259" key="2">
    <source>
        <dbReference type="PROSITE" id="PS51532"/>
    </source>
</evidence>
<sequence>MNEHKQDACQSIIRPYNERKSTNGYLESAVDSELLLTVPFTVSVNIKSFQIIGGDPITCPSKVKIFKNNELLDIDTASQKKADQELDLTYDGDGTYDFLLKTSKFANVQSLTLFFPSNFGGDNTRITYIGFKGEYSDYKRRAVQAIYEAAPQMKDHKVDALEDQWANAKKLGM</sequence>
<dbReference type="Pfam" id="PF06201">
    <property type="entry name" value="PITH"/>
    <property type="match status" value="1"/>
</dbReference>
<dbReference type="InterPro" id="IPR037047">
    <property type="entry name" value="PITH_dom_sf"/>
</dbReference>
<organism evidence="3 4">
    <name type="scientific">Naegleria lovaniensis</name>
    <name type="common">Amoeba</name>
    <dbReference type="NCBI Taxonomy" id="51637"/>
    <lineage>
        <taxon>Eukaryota</taxon>
        <taxon>Discoba</taxon>
        <taxon>Heterolobosea</taxon>
        <taxon>Tetramitia</taxon>
        <taxon>Eutetramitia</taxon>
        <taxon>Vahlkampfiidae</taxon>
        <taxon>Naegleria</taxon>
    </lineage>
</organism>
<dbReference type="PANTHER" id="PTHR12175:SF1">
    <property type="entry name" value="PITH DOMAIN-CONTAINING PROTEIN 1"/>
    <property type="match status" value="1"/>
</dbReference>
<dbReference type="InterPro" id="IPR010400">
    <property type="entry name" value="PITH_dom"/>
</dbReference>
<name>A0AA88KII0_NAELO</name>
<dbReference type="Gene3D" id="2.60.120.470">
    <property type="entry name" value="PITH domain"/>
    <property type="match status" value="1"/>
</dbReference>
<evidence type="ECO:0000313" key="4">
    <source>
        <dbReference type="Proteomes" id="UP000816034"/>
    </source>
</evidence>
<dbReference type="GO" id="GO:0005737">
    <property type="term" value="C:cytoplasm"/>
    <property type="evidence" value="ECO:0007669"/>
    <property type="project" value="UniProtKB-ARBA"/>
</dbReference>
<dbReference type="InterPro" id="IPR008979">
    <property type="entry name" value="Galactose-bd-like_sf"/>
</dbReference>
<evidence type="ECO:0000313" key="3">
    <source>
        <dbReference type="EMBL" id="KAG2382232.1"/>
    </source>
</evidence>
<comment type="caution">
    <text evidence="3">The sequence shown here is derived from an EMBL/GenBank/DDBJ whole genome shotgun (WGS) entry which is preliminary data.</text>
</comment>
<comment type="similarity">
    <text evidence="1">Belongs to the PITHD1 family.</text>
</comment>
<dbReference type="PROSITE" id="PS51532">
    <property type="entry name" value="PITH"/>
    <property type="match status" value="1"/>
</dbReference>
<protein>
    <recommendedName>
        <fullName evidence="2">PITH domain-containing protein</fullName>
    </recommendedName>
</protein>
<feature type="domain" description="PITH" evidence="2">
    <location>
        <begin position="1"/>
        <end position="151"/>
    </location>
</feature>
<reference evidence="3 4" key="1">
    <citation type="journal article" date="2018" name="BMC Genomics">
        <title>The genome of Naegleria lovaniensis, the basis for a comparative approach to unravel pathogenicity factors of the human pathogenic amoeba N. fowleri.</title>
        <authorList>
            <person name="Liechti N."/>
            <person name="Schurch N."/>
            <person name="Bruggmann R."/>
            <person name="Wittwer M."/>
        </authorList>
    </citation>
    <scope>NUCLEOTIDE SEQUENCE [LARGE SCALE GENOMIC DNA]</scope>
    <source>
        <strain evidence="3 4">ATCC 30569</strain>
    </source>
</reference>
<accession>A0AA88KII0</accession>
<dbReference type="RefSeq" id="XP_044547911.1">
    <property type="nucleotide sequence ID" value="XM_044695184.1"/>
</dbReference>
<dbReference type="EMBL" id="PYSW02000024">
    <property type="protein sequence ID" value="KAG2382232.1"/>
    <property type="molecule type" value="Genomic_DNA"/>
</dbReference>
<dbReference type="GeneID" id="68097889"/>
<dbReference type="PANTHER" id="PTHR12175">
    <property type="entry name" value="AD039 HT014 THIOREDOXIN FAMILY TRP26"/>
    <property type="match status" value="1"/>
</dbReference>
<keyword evidence="4" id="KW-1185">Reference proteome</keyword>
<evidence type="ECO:0000256" key="1">
    <source>
        <dbReference type="ARBA" id="ARBA00025788"/>
    </source>
</evidence>
<dbReference type="InterPro" id="IPR045099">
    <property type="entry name" value="PITH1-like"/>
</dbReference>